<gene>
    <name evidence="10" type="ORF">D5H75_39755</name>
</gene>
<keyword evidence="2" id="KW-1003">Cell membrane</keyword>
<evidence type="ECO:0000256" key="8">
    <source>
        <dbReference type="SAM" id="Phobius"/>
    </source>
</evidence>
<dbReference type="RefSeq" id="WP_119931810.1">
    <property type="nucleotide sequence ID" value="NZ_QZEY01000032.1"/>
</dbReference>
<keyword evidence="3 8" id="KW-0812">Transmembrane</keyword>
<dbReference type="Proteomes" id="UP000265768">
    <property type="component" value="Unassembled WGS sequence"/>
</dbReference>
<proteinExistence type="predicted"/>
<dbReference type="InterPro" id="IPR043760">
    <property type="entry name" value="PycTM_dom"/>
</dbReference>
<evidence type="ECO:0000256" key="3">
    <source>
        <dbReference type="ARBA" id="ARBA00022692"/>
    </source>
</evidence>
<keyword evidence="11" id="KW-1185">Reference proteome</keyword>
<evidence type="ECO:0000256" key="1">
    <source>
        <dbReference type="ARBA" id="ARBA00004236"/>
    </source>
</evidence>
<feature type="transmembrane region" description="Helical" evidence="8">
    <location>
        <begin position="72"/>
        <end position="95"/>
    </location>
</feature>
<comment type="subcellular location">
    <subcellularLocation>
        <location evidence="1">Cell membrane</location>
    </subcellularLocation>
</comment>
<keyword evidence="6" id="KW-0051">Antiviral defense</keyword>
<comment type="caution">
    <text evidence="10">The sequence shown here is derived from an EMBL/GenBank/DDBJ whole genome shotgun (WGS) entry which is preliminary data.</text>
</comment>
<evidence type="ECO:0000256" key="4">
    <source>
        <dbReference type="ARBA" id="ARBA00022741"/>
    </source>
</evidence>
<keyword evidence="7 8" id="KW-0472">Membrane</keyword>
<dbReference type="GO" id="GO:0051607">
    <property type="term" value="P:defense response to virus"/>
    <property type="evidence" value="ECO:0007669"/>
    <property type="project" value="UniProtKB-KW"/>
</dbReference>
<evidence type="ECO:0000256" key="5">
    <source>
        <dbReference type="ARBA" id="ARBA00022989"/>
    </source>
</evidence>
<dbReference type="EMBL" id="QZEY01000032">
    <property type="protein sequence ID" value="RJL20185.1"/>
    <property type="molecule type" value="Genomic_DNA"/>
</dbReference>
<dbReference type="GO" id="GO:0005886">
    <property type="term" value="C:plasma membrane"/>
    <property type="evidence" value="ECO:0007669"/>
    <property type="project" value="UniProtKB-SubCell"/>
</dbReference>
<feature type="transmembrane region" description="Helical" evidence="8">
    <location>
        <begin position="101"/>
        <end position="121"/>
    </location>
</feature>
<feature type="domain" description="Pycsar effector protein" evidence="9">
    <location>
        <begin position="55"/>
        <end position="196"/>
    </location>
</feature>
<evidence type="ECO:0000256" key="2">
    <source>
        <dbReference type="ARBA" id="ARBA00022475"/>
    </source>
</evidence>
<evidence type="ECO:0000256" key="7">
    <source>
        <dbReference type="ARBA" id="ARBA00023136"/>
    </source>
</evidence>
<accession>A0A3A4A026</accession>
<evidence type="ECO:0000256" key="6">
    <source>
        <dbReference type="ARBA" id="ARBA00023118"/>
    </source>
</evidence>
<feature type="transmembrane region" description="Helical" evidence="8">
    <location>
        <begin position="181"/>
        <end position="197"/>
    </location>
</feature>
<keyword evidence="4" id="KW-0547">Nucleotide-binding</keyword>
<keyword evidence="5 8" id="KW-1133">Transmembrane helix</keyword>
<dbReference type="GO" id="GO:0000166">
    <property type="term" value="F:nucleotide binding"/>
    <property type="evidence" value="ECO:0007669"/>
    <property type="project" value="UniProtKB-KW"/>
</dbReference>
<dbReference type="Pfam" id="PF18967">
    <property type="entry name" value="PycTM"/>
    <property type="match status" value="1"/>
</dbReference>
<name>A0A3A4A026_9ACTN</name>
<organism evidence="10 11">
    <name type="scientific">Bailinhaonella thermotolerans</name>
    <dbReference type="NCBI Taxonomy" id="1070861"/>
    <lineage>
        <taxon>Bacteria</taxon>
        <taxon>Bacillati</taxon>
        <taxon>Actinomycetota</taxon>
        <taxon>Actinomycetes</taxon>
        <taxon>Streptosporangiales</taxon>
        <taxon>Streptosporangiaceae</taxon>
        <taxon>Bailinhaonella</taxon>
    </lineage>
</organism>
<reference evidence="10 11" key="1">
    <citation type="submission" date="2018-09" db="EMBL/GenBank/DDBJ databases">
        <title>YIM 75507 draft genome.</title>
        <authorList>
            <person name="Tang S."/>
            <person name="Feng Y."/>
        </authorList>
    </citation>
    <scope>NUCLEOTIDE SEQUENCE [LARGE SCALE GENOMIC DNA]</scope>
    <source>
        <strain evidence="10 11">YIM 75507</strain>
    </source>
</reference>
<evidence type="ECO:0000313" key="11">
    <source>
        <dbReference type="Proteomes" id="UP000265768"/>
    </source>
</evidence>
<evidence type="ECO:0000259" key="9">
    <source>
        <dbReference type="Pfam" id="PF18967"/>
    </source>
</evidence>
<sequence length="198" mass="21007">MHISPDISHPSTEINEETLRQLMLWEPPRPAATAANPTLQARLDRMEAEAHYVLDAETTTARAELTRVDTKVHLLLGFSGVAFTVVLTIVLTAGMPTPARLLAAAGALGLAAAAAVLLRAIRPVLRTGSGTGLIAYARAADVDELLDVIAEGTERHRAGDLLTLSRLVVTKYAKVRRATDILLIALVPLTLAVLAALA</sequence>
<evidence type="ECO:0000313" key="10">
    <source>
        <dbReference type="EMBL" id="RJL20185.1"/>
    </source>
</evidence>
<protein>
    <recommendedName>
        <fullName evidence="9">Pycsar effector protein domain-containing protein</fullName>
    </recommendedName>
</protein>
<dbReference type="AlphaFoldDB" id="A0A3A4A026"/>